<organism evidence="1 2">
    <name type="scientific">Methyloligella halotolerans</name>
    <dbReference type="NCBI Taxonomy" id="1177755"/>
    <lineage>
        <taxon>Bacteria</taxon>
        <taxon>Pseudomonadati</taxon>
        <taxon>Pseudomonadota</taxon>
        <taxon>Alphaproteobacteria</taxon>
        <taxon>Hyphomicrobiales</taxon>
        <taxon>Hyphomicrobiaceae</taxon>
        <taxon>Methyloligella</taxon>
    </lineage>
</organism>
<name>A0A1E2S1H0_9HYPH</name>
<dbReference type="STRING" id="1177755.A7A08_00175"/>
<dbReference type="AlphaFoldDB" id="A0A1E2S1H0"/>
<evidence type="ECO:0000313" key="2">
    <source>
        <dbReference type="Proteomes" id="UP000095087"/>
    </source>
</evidence>
<evidence type="ECO:0000313" key="1">
    <source>
        <dbReference type="EMBL" id="ODA68353.1"/>
    </source>
</evidence>
<reference evidence="1 2" key="1">
    <citation type="submission" date="2016-07" db="EMBL/GenBank/DDBJ databases">
        <title>Draft genome sequence of Methyloligella halotolerans C2T (VKM B-2706T=CCUG 61687T=DSM 25045T), a halotolerant polyhydroxybutyrate accumulating methylotroph.</title>
        <authorList>
            <person name="Vasilenko O.V."/>
            <person name="Doronina N.V."/>
            <person name="Poroshina M.N."/>
            <person name="Tarlachkov S.V."/>
            <person name="Trotsenko Y.A."/>
        </authorList>
    </citation>
    <scope>NUCLEOTIDE SEQUENCE [LARGE SCALE GENOMIC DNA]</scope>
    <source>
        <strain evidence="1 2">VKM B-2706</strain>
    </source>
</reference>
<comment type="caution">
    <text evidence="1">The sequence shown here is derived from an EMBL/GenBank/DDBJ whole genome shotgun (WGS) entry which is preliminary data.</text>
</comment>
<sequence>MYAFLLGFGLFLAIMFGLRYLANADTGKLARGIRKYSWIALFILAGASSFPAS</sequence>
<proteinExistence type="predicted"/>
<keyword evidence="2" id="KW-1185">Reference proteome</keyword>
<dbReference type="EMBL" id="MASI01000001">
    <property type="protein sequence ID" value="ODA68353.1"/>
    <property type="molecule type" value="Genomic_DNA"/>
</dbReference>
<gene>
    <name evidence="1" type="ORF">A7A08_00175</name>
</gene>
<dbReference type="Proteomes" id="UP000095087">
    <property type="component" value="Unassembled WGS sequence"/>
</dbReference>
<protein>
    <submittedName>
        <fullName evidence="1">Uncharacterized protein</fullName>
    </submittedName>
</protein>
<accession>A0A1E2S1H0</accession>
<dbReference type="RefSeq" id="WP_169822882.1">
    <property type="nucleotide sequence ID" value="NZ_MASI01000001.1"/>
</dbReference>